<evidence type="ECO:0000313" key="11">
    <source>
        <dbReference type="Proteomes" id="UP001558613"/>
    </source>
</evidence>
<dbReference type="InterPro" id="IPR021109">
    <property type="entry name" value="Peptidase_aspartic_dom_sf"/>
</dbReference>
<evidence type="ECO:0000256" key="4">
    <source>
        <dbReference type="ARBA" id="ARBA00022759"/>
    </source>
</evidence>
<feature type="domain" description="Integrase catalytic" evidence="9">
    <location>
        <begin position="596"/>
        <end position="754"/>
    </location>
</feature>
<feature type="region of interest" description="Disordered" evidence="8">
    <location>
        <begin position="1"/>
        <end position="32"/>
    </location>
</feature>
<dbReference type="CDD" id="cd00303">
    <property type="entry name" value="retropepsin_like"/>
    <property type="match status" value="1"/>
</dbReference>
<dbReference type="InterPro" id="IPR041588">
    <property type="entry name" value="Integrase_H2C2"/>
</dbReference>
<feature type="compositionally biased region" description="Basic and acidic residues" evidence="8">
    <location>
        <begin position="258"/>
        <end position="271"/>
    </location>
</feature>
<dbReference type="InterPro" id="IPR036397">
    <property type="entry name" value="RNaseH_sf"/>
</dbReference>
<keyword evidence="1" id="KW-0808">Transferase</keyword>
<dbReference type="Gene3D" id="2.40.70.10">
    <property type="entry name" value="Acid Proteases"/>
    <property type="match status" value="1"/>
</dbReference>
<dbReference type="InterPro" id="IPR001584">
    <property type="entry name" value="Integrase_cat-core"/>
</dbReference>
<protein>
    <recommendedName>
        <fullName evidence="7">Gypsy retrotransposon integrase-like protein 1</fullName>
    </recommendedName>
</protein>
<dbReference type="Proteomes" id="UP001558613">
    <property type="component" value="Unassembled WGS sequence"/>
</dbReference>
<dbReference type="PANTHER" id="PTHR37984">
    <property type="entry name" value="PROTEIN CBG26694"/>
    <property type="match status" value="1"/>
</dbReference>
<evidence type="ECO:0000256" key="8">
    <source>
        <dbReference type="SAM" id="MobiDB-lite"/>
    </source>
</evidence>
<keyword evidence="5" id="KW-0378">Hydrolase</keyword>
<sequence>MDASSTNVGEQAVVSHAECSESHPYQLPPGASYREPLPVIELSSMMSDMYIDSRSQVGGSEEDEPPMLKSSGEMLEQLETKITQLSTFFQALQTEVQTLKSDFITCNDSMVNREACFRDAVDQRMEALKAEVKRSMSHLETEMVNCLKRRDEHWKKEMAHMKTTSTPVSLRPLSHSLSDAGHPLSATSSLVGPKPPINLEFPTFGQVCETCDVLEFIENLRGAVHTVEQLVKVGSLVERDLNSKKDYWARVNQLKGTNEGKRSASSRRDLKPPSTSVQHVSLIQTTTPPLLKVVIDVRNFHVEAVVDTGSTFSLMQKQLWETVKKPDEQLLQGSSRTFMVADGKAHVSEGRIPVDYEWHGMVWPIDTYIMSDEHLAFPLILGLDFLRQTGVQLNIATMSYELKVNGQGRVYPFLQQPQWEQPWILRREPVTSLFMAVPADNGGELETLASATVMYVDDNSSHWNLDIPSTMEEILKAQSGDIEVSELKGRIGIMDDVNRIRWEVQQGLLYRVSPCAVGTKYQLVVPKSLTTTFINYFHNSPLGAHLGRMKTLQRILEVAWWSEVRKDVWKYVKECTVCQKYKPSNTKPYGFLQSTEVEEPGYMLGVDLMGPLPKSKKGNVYLLVVVDYYTKWVELFPIRDSKTHRICKILQEEVFTRWGVPKFLLSDRGPQFLSQLMEDLCKRWGIMRKFTTSYHPQTNLSERVNRTIKTMMASYVGETHRDWDKWLAEFRFAINTASNETTGHSPAELALGRQLKGPLERLIAPPPNPGQSRYSLIERQQQLQQDVVKAMVNAHTKQARYYNAQRKFVQFQEGDLVWVRAHPVSKADTFFSSKLAPKWEGPVKIKKKLGPVNYLVEWGSGEKMDNAVTSQGLSQSGSQSEERRHFNSCFPSRLPTPHIVWGRGEVSQPSTALQGRVPLDQSTERPFCCRYSDRNNPRRPPYSLAAAVFSSVTSLDVPRSDCRRVECAP</sequence>
<dbReference type="PROSITE" id="PS50994">
    <property type="entry name" value="INTEGRASE"/>
    <property type="match status" value="1"/>
</dbReference>
<dbReference type="InterPro" id="IPR012337">
    <property type="entry name" value="RNaseH-like_sf"/>
</dbReference>
<evidence type="ECO:0000256" key="1">
    <source>
        <dbReference type="ARBA" id="ARBA00022679"/>
    </source>
</evidence>
<keyword evidence="11" id="KW-1185">Reference proteome</keyword>
<name>A0ABR3LHM6_9TELE</name>
<dbReference type="PANTHER" id="PTHR37984:SF5">
    <property type="entry name" value="PROTEIN NYNRIN-LIKE"/>
    <property type="match status" value="1"/>
</dbReference>
<dbReference type="Pfam" id="PF17921">
    <property type="entry name" value="Integrase_H2C2"/>
    <property type="match status" value="1"/>
</dbReference>
<gene>
    <name evidence="10" type="ORF">QQF64_019015</name>
</gene>
<keyword evidence="6" id="KW-0695">RNA-directed DNA polymerase</keyword>
<evidence type="ECO:0000256" key="2">
    <source>
        <dbReference type="ARBA" id="ARBA00022695"/>
    </source>
</evidence>
<evidence type="ECO:0000256" key="7">
    <source>
        <dbReference type="ARBA" id="ARBA00039658"/>
    </source>
</evidence>
<dbReference type="InterPro" id="IPR001969">
    <property type="entry name" value="Aspartic_peptidase_AS"/>
</dbReference>
<keyword evidence="2" id="KW-0548">Nucleotidyltransferase</keyword>
<reference evidence="10 11" key="1">
    <citation type="submission" date="2023-09" db="EMBL/GenBank/DDBJ databases">
        <authorList>
            <person name="Wang M."/>
        </authorList>
    </citation>
    <scope>NUCLEOTIDE SEQUENCE [LARGE SCALE GENOMIC DNA]</scope>
    <source>
        <strain evidence="10">GT-2023</strain>
        <tissue evidence="10">Liver</tissue>
    </source>
</reference>
<evidence type="ECO:0000256" key="5">
    <source>
        <dbReference type="ARBA" id="ARBA00022801"/>
    </source>
</evidence>
<dbReference type="SUPFAM" id="SSF50630">
    <property type="entry name" value="Acid proteases"/>
    <property type="match status" value="1"/>
</dbReference>
<organism evidence="10 11">
    <name type="scientific">Cirrhinus molitorella</name>
    <name type="common">mud carp</name>
    <dbReference type="NCBI Taxonomy" id="172907"/>
    <lineage>
        <taxon>Eukaryota</taxon>
        <taxon>Metazoa</taxon>
        <taxon>Chordata</taxon>
        <taxon>Craniata</taxon>
        <taxon>Vertebrata</taxon>
        <taxon>Euteleostomi</taxon>
        <taxon>Actinopterygii</taxon>
        <taxon>Neopterygii</taxon>
        <taxon>Teleostei</taxon>
        <taxon>Ostariophysi</taxon>
        <taxon>Cypriniformes</taxon>
        <taxon>Cyprinidae</taxon>
        <taxon>Labeoninae</taxon>
        <taxon>Labeonini</taxon>
        <taxon>Cirrhinus</taxon>
    </lineage>
</organism>
<evidence type="ECO:0000313" key="10">
    <source>
        <dbReference type="EMBL" id="KAL1251219.1"/>
    </source>
</evidence>
<proteinExistence type="predicted"/>
<feature type="compositionally biased region" description="Low complexity" evidence="8">
    <location>
        <begin position="870"/>
        <end position="879"/>
    </location>
</feature>
<dbReference type="SUPFAM" id="SSF53098">
    <property type="entry name" value="Ribonuclease H-like"/>
    <property type="match status" value="1"/>
</dbReference>
<dbReference type="EMBL" id="JAYMGO010000022">
    <property type="protein sequence ID" value="KAL1251219.1"/>
    <property type="molecule type" value="Genomic_DNA"/>
</dbReference>
<dbReference type="Gene3D" id="1.10.340.70">
    <property type="match status" value="1"/>
</dbReference>
<dbReference type="InterPro" id="IPR018061">
    <property type="entry name" value="Retropepsins"/>
</dbReference>
<evidence type="ECO:0000256" key="6">
    <source>
        <dbReference type="ARBA" id="ARBA00022918"/>
    </source>
</evidence>
<comment type="caution">
    <text evidence="10">The sequence shown here is derived from an EMBL/GenBank/DDBJ whole genome shotgun (WGS) entry which is preliminary data.</text>
</comment>
<evidence type="ECO:0000256" key="3">
    <source>
        <dbReference type="ARBA" id="ARBA00022722"/>
    </source>
</evidence>
<dbReference type="InterPro" id="IPR050951">
    <property type="entry name" value="Retrovirus_Pol_polyprotein"/>
</dbReference>
<dbReference type="Pfam" id="PF00077">
    <property type="entry name" value="RVP"/>
    <property type="match status" value="1"/>
</dbReference>
<keyword evidence="4" id="KW-0255">Endonuclease</keyword>
<feature type="region of interest" description="Disordered" evidence="8">
    <location>
        <begin position="257"/>
        <end position="279"/>
    </location>
</feature>
<dbReference type="PROSITE" id="PS00141">
    <property type="entry name" value="ASP_PROTEASE"/>
    <property type="match status" value="1"/>
</dbReference>
<accession>A0ABR3LHM6</accession>
<dbReference type="Pfam" id="PF00665">
    <property type="entry name" value="rve"/>
    <property type="match status" value="1"/>
</dbReference>
<evidence type="ECO:0000259" key="9">
    <source>
        <dbReference type="PROSITE" id="PS50994"/>
    </source>
</evidence>
<keyword evidence="3" id="KW-0540">Nuclease</keyword>
<feature type="region of interest" description="Disordered" evidence="8">
    <location>
        <begin position="870"/>
        <end position="891"/>
    </location>
</feature>
<dbReference type="Gene3D" id="3.30.420.10">
    <property type="entry name" value="Ribonuclease H-like superfamily/Ribonuclease H"/>
    <property type="match status" value="1"/>
</dbReference>